<reference evidence="4 5" key="1">
    <citation type="submission" date="2023-09" db="EMBL/GenBank/DDBJ databases">
        <title>Pangenome analysis of Batrachochytrium dendrobatidis and related Chytrids.</title>
        <authorList>
            <person name="Yacoub M.N."/>
            <person name="Stajich J.E."/>
            <person name="James T.Y."/>
        </authorList>
    </citation>
    <scope>NUCLEOTIDE SEQUENCE [LARGE SCALE GENOMIC DNA]</scope>
    <source>
        <strain evidence="4 5">JEL0888</strain>
    </source>
</reference>
<evidence type="ECO:0000259" key="3">
    <source>
        <dbReference type="Pfam" id="PF13863"/>
    </source>
</evidence>
<feature type="coiled-coil region" evidence="2">
    <location>
        <begin position="183"/>
        <end position="256"/>
    </location>
</feature>
<protein>
    <recommendedName>
        <fullName evidence="3">DUF4200 domain-containing protein</fullName>
    </recommendedName>
</protein>
<evidence type="ECO:0000256" key="2">
    <source>
        <dbReference type="SAM" id="Coils"/>
    </source>
</evidence>
<dbReference type="PANTHER" id="PTHR21683:SF2">
    <property type="entry name" value="COILED-COIL DOMAIN-CONTAINING PROTEIN 42 LIKE-2-LIKE"/>
    <property type="match status" value="1"/>
</dbReference>
<dbReference type="Pfam" id="PF13863">
    <property type="entry name" value="DUF4200"/>
    <property type="match status" value="2"/>
</dbReference>
<accession>A0ABR4MXT6</accession>
<dbReference type="InterPro" id="IPR025252">
    <property type="entry name" value="DUF4200"/>
</dbReference>
<evidence type="ECO:0000313" key="5">
    <source>
        <dbReference type="Proteomes" id="UP001527925"/>
    </source>
</evidence>
<feature type="domain" description="DUF4200" evidence="3">
    <location>
        <begin position="106"/>
        <end position="168"/>
    </location>
</feature>
<feature type="domain" description="DUF4200" evidence="3">
    <location>
        <begin position="31"/>
        <end position="86"/>
    </location>
</feature>
<dbReference type="InterPro" id="IPR051147">
    <property type="entry name" value="CFAP_domain-containing"/>
</dbReference>
<name>A0ABR4MXT6_9FUNG</name>
<proteinExistence type="predicted"/>
<sequence length="326" mass="37823">MEEYFRVNVERKLFIKVPEQEDHDLTPATRLLERRREMLEVETGLLKQKEEFAMKMESLTQRREELARKETQLKDSLLKFDKFLKARCLSLLIYMPLELPLPPQSENDAKRMRALKKSMDERKLREQKEQEISALKESILDIGVRKDKQSNAVESNLWFQRYLEGVLESGDEFAEIKDIISRYDTLSATNAELIERARNAQERTEKDRQAFLASSEEKNNVILNKNNEIARLQTKLEETQLRSAKWQSELDQTLKNATQKSLLLGQVKMATNNLFNVVKSHLNNRLNSTTDTLAQLDKIGQFIVDLNQITSDAQSIGPPAGKTVRQ</sequence>
<gene>
    <name evidence="4" type="ORF">HK105_208429</name>
</gene>
<dbReference type="PANTHER" id="PTHR21683">
    <property type="entry name" value="COILED-COIL DOMAIN-CONTAINING PROTEIN 42 LIKE-2-LIKE-RELATED"/>
    <property type="match status" value="1"/>
</dbReference>
<feature type="coiled-coil region" evidence="2">
    <location>
        <begin position="49"/>
        <end position="76"/>
    </location>
</feature>
<keyword evidence="5" id="KW-1185">Reference proteome</keyword>
<comment type="caution">
    <text evidence="4">The sequence shown here is derived from an EMBL/GenBank/DDBJ whole genome shotgun (WGS) entry which is preliminary data.</text>
</comment>
<keyword evidence="1 2" id="KW-0175">Coiled coil</keyword>
<evidence type="ECO:0000256" key="1">
    <source>
        <dbReference type="ARBA" id="ARBA00023054"/>
    </source>
</evidence>
<dbReference type="EMBL" id="JADGIZ020000077">
    <property type="protein sequence ID" value="KAL2912077.1"/>
    <property type="molecule type" value="Genomic_DNA"/>
</dbReference>
<dbReference type="Proteomes" id="UP001527925">
    <property type="component" value="Unassembled WGS sequence"/>
</dbReference>
<evidence type="ECO:0000313" key="4">
    <source>
        <dbReference type="EMBL" id="KAL2912077.1"/>
    </source>
</evidence>
<organism evidence="4 5">
    <name type="scientific">Polyrhizophydium stewartii</name>
    <dbReference type="NCBI Taxonomy" id="2732419"/>
    <lineage>
        <taxon>Eukaryota</taxon>
        <taxon>Fungi</taxon>
        <taxon>Fungi incertae sedis</taxon>
        <taxon>Chytridiomycota</taxon>
        <taxon>Chytridiomycota incertae sedis</taxon>
        <taxon>Chytridiomycetes</taxon>
        <taxon>Rhizophydiales</taxon>
        <taxon>Rhizophydiales incertae sedis</taxon>
        <taxon>Polyrhizophydium</taxon>
    </lineage>
</organism>